<evidence type="ECO:0000313" key="2">
    <source>
        <dbReference type="EMBL" id="OLP76278.1"/>
    </source>
</evidence>
<keyword evidence="3" id="KW-1185">Reference proteome</keyword>
<reference evidence="2 3" key="1">
    <citation type="submission" date="2016-02" db="EMBL/GenBank/DDBJ databases">
        <title>Genome analysis of coral dinoflagellate symbionts highlights evolutionary adaptations to a symbiotic lifestyle.</title>
        <authorList>
            <person name="Aranda M."/>
            <person name="Li Y."/>
            <person name="Liew Y.J."/>
            <person name="Baumgarten S."/>
            <person name="Simakov O."/>
            <person name="Wilson M."/>
            <person name="Piel J."/>
            <person name="Ashoor H."/>
            <person name="Bougouffa S."/>
            <person name="Bajic V.B."/>
            <person name="Ryu T."/>
            <person name="Ravasi T."/>
            <person name="Bayer T."/>
            <person name="Micklem G."/>
            <person name="Kim H."/>
            <person name="Bhak J."/>
            <person name="Lajeunesse T.C."/>
            <person name="Voolstra C.R."/>
        </authorList>
    </citation>
    <scope>NUCLEOTIDE SEQUENCE [LARGE SCALE GENOMIC DNA]</scope>
    <source>
        <strain evidence="2 3">CCMP2467</strain>
    </source>
</reference>
<feature type="compositionally biased region" description="Basic and acidic residues" evidence="1">
    <location>
        <begin position="35"/>
        <end position="47"/>
    </location>
</feature>
<dbReference type="AlphaFoldDB" id="A0A1Q9C026"/>
<evidence type="ECO:0000256" key="1">
    <source>
        <dbReference type="SAM" id="MobiDB-lite"/>
    </source>
</evidence>
<evidence type="ECO:0000313" key="3">
    <source>
        <dbReference type="Proteomes" id="UP000186817"/>
    </source>
</evidence>
<organism evidence="2 3">
    <name type="scientific">Symbiodinium microadriaticum</name>
    <name type="common">Dinoflagellate</name>
    <name type="synonym">Zooxanthella microadriatica</name>
    <dbReference type="NCBI Taxonomy" id="2951"/>
    <lineage>
        <taxon>Eukaryota</taxon>
        <taxon>Sar</taxon>
        <taxon>Alveolata</taxon>
        <taxon>Dinophyceae</taxon>
        <taxon>Suessiales</taxon>
        <taxon>Symbiodiniaceae</taxon>
        <taxon>Symbiodinium</taxon>
    </lineage>
</organism>
<dbReference type="Proteomes" id="UP000186817">
    <property type="component" value="Unassembled WGS sequence"/>
</dbReference>
<feature type="region of interest" description="Disordered" evidence="1">
    <location>
        <begin position="1"/>
        <end position="54"/>
    </location>
</feature>
<gene>
    <name evidence="2" type="ORF">AK812_SmicGene43810</name>
</gene>
<sequence>MSHHGLGRDEKPPESRGKREAGARPGSGSGQVAKVRVEREAKEREPDLSPAQKRAAFSRARTVLSGLRELNLAANIGSNDDSPEEVQKSKTLDERLELQRWRSVEDSYLRAKRNWRKAREFVLATKQVKKQGGAGDRELGREPLKEQLRRWSTRLALRDEVWLEFTLGSLRAECLLLADTMLVFCARCGTGRVQLAADAFSRAAGALLARLVSEV</sequence>
<name>A0A1Q9C026_SYMMI</name>
<protein>
    <submittedName>
        <fullName evidence="2">Uncharacterized protein</fullName>
    </submittedName>
</protein>
<dbReference type="OrthoDB" id="10600687at2759"/>
<comment type="caution">
    <text evidence="2">The sequence shown here is derived from an EMBL/GenBank/DDBJ whole genome shotgun (WGS) entry which is preliminary data.</text>
</comment>
<proteinExistence type="predicted"/>
<dbReference type="EMBL" id="LSRX01002077">
    <property type="protein sequence ID" value="OLP76278.1"/>
    <property type="molecule type" value="Genomic_DNA"/>
</dbReference>
<feature type="compositionally biased region" description="Basic and acidic residues" evidence="1">
    <location>
        <begin position="1"/>
        <end position="22"/>
    </location>
</feature>
<accession>A0A1Q9C026</accession>